<dbReference type="InterPro" id="IPR016181">
    <property type="entry name" value="Acyl_CoA_acyltransferase"/>
</dbReference>
<dbReference type="PANTHER" id="PTHR43441">
    <property type="entry name" value="RIBOSOMAL-PROTEIN-SERINE ACETYLTRANSFERASE"/>
    <property type="match status" value="1"/>
</dbReference>
<reference evidence="2 3" key="1">
    <citation type="submission" date="2020-04" db="EMBL/GenBank/DDBJ databases">
        <authorList>
            <person name="Liu A."/>
        </authorList>
    </citation>
    <scope>NUCLEOTIDE SEQUENCE [LARGE SCALE GENOMIC DNA]</scope>
    <source>
        <strain evidence="2 3">RZ02</strain>
    </source>
</reference>
<dbReference type="PANTHER" id="PTHR43441:SF11">
    <property type="entry name" value="RIBOSOMAL-PROTEIN-SERINE ACETYLTRANSFERASE"/>
    <property type="match status" value="1"/>
</dbReference>
<name>A0A848QDS5_9SPHN</name>
<dbReference type="Pfam" id="PF13302">
    <property type="entry name" value="Acetyltransf_3"/>
    <property type="match status" value="1"/>
</dbReference>
<dbReference type="InterPro" id="IPR051908">
    <property type="entry name" value="Ribosomal_N-acetyltransferase"/>
</dbReference>
<dbReference type="AlphaFoldDB" id="A0A848QDS5"/>
<evidence type="ECO:0000313" key="2">
    <source>
        <dbReference type="EMBL" id="NMW31791.1"/>
    </source>
</evidence>
<dbReference type="SUPFAM" id="SSF55729">
    <property type="entry name" value="Acyl-CoA N-acyltransferases (Nat)"/>
    <property type="match status" value="1"/>
</dbReference>
<evidence type="ECO:0000313" key="3">
    <source>
        <dbReference type="Proteomes" id="UP000561181"/>
    </source>
</evidence>
<keyword evidence="3" id="KW-1185">Reference proteome</keyword>
<dbReference type="GO" id="GO:0008999">
    <property type="term" value="F:protein-N-terminal-alanine acetyltransferase activity"/>
    <property type="evidence" value="ECO:0007669"/>
    <property type="project" value="TreeGrafter"/>
</dbReference>
<comment type="caution">
    <text evidence="2">The sequence shown here is derived from an EMBL/GenBank/DDBJ whole genome shotgun (WGS) entry which is preliminary data.</text>
</comment>
<dbReference type="GO" id="GO:0005737">
    <property type="term" value="C:cytoplasm"/>
    <property type="evidence" value="ECO:0007669"/>
    <property type="project" value="TreeGrafter"/>
</dbReference>
<organism evidence="2 3">
    <name type="scientific">Pontixanthobacter rizhaonensis</name>
    <dbReference type="NCBI Taxonomy" id="2730337"/>
    <lineage>
        <taxon>Bacteria</taxon>
        <taxon>Pseudomonadati</taxon>
        <taxon>Pseudomonadota</taxon>
        <taxon>Alphaproteobacteria</taxon>
        <taxon>Sphingomonadales</taxon>
        <taxon>Erythrobacteraceae</taxon>
        <taxon>Pontixanthobacter</taxon>
    </lineage>
</organism>
<dbReference type="InterPro" id="IPR000182">
    <property type="entry name" value="GNAT_dom"/>
</dbReference>
<protein>
    <submittedName>
        <fullName evidence="2">GNAT family N-acetyltransferase</fullName>
    </submittedName>
</protein>
<sequence length="175" mass="19760">MIAPVPELWTKRFRLRSLLERDVDALWPSFSDDKAMLYWSRGAFASQAELRDWLFDTDWPGQTWIAEPAEGGPALCRVVADTNSDQLCEIGYLTVLGCERQGIARECVTGLIDHLFGSGEVRKIIADIDPRNDASNHLIKSLGFTQEAHLRDAMKTHIGWCDSLIWGLLAREWTG</sequence>
<dbReference type="RefSeq" id="WP_170011613.1">
    <property type="nucleotide sequence ID" value="NZ_JABCRE010000002.1"/>
</dbReference>
<dbReference type="PROSITE" id="PS51186">
    <property type="entry name" value="GNAT"/>
    <property type="match status" value="1"/>
</dbReference>
<feature type="domain" description="N-acetyltransferase" evidence="1">
    <location>
        <begin position="13"/>
        <end position="171"/>
    </location>
</feature>
<accession>A0A848QDS5</accession>
<proteinExistence type="predicted"/>
<dbReference type="GO" id="GO:1990189">
    <property type="term" value="F:protein N-terminal-serine acetyltransferase activity"/>
    <property type="evidence" value="ECO:0007669"/>
    <property type="project" value="TreeGrafter"/>
</dbReference>
<keyword evidence="2" id="KW-0808">Transferase</keyword>
<dbReference type="EMBL" id="JABCRE010000002">
    <property type="protein sequence ID" value="NMW31791.1"/>
    <property type="molecule type" value="Genomic_DNA"/>
</dbReference>
<dbReference type="Proteomes" id="UP000561181">
    <property type="component" value="Unassembled WGS sequence"/>
</dbReference>
<gene>
    <name evidence="2" type="ORF">HKD42_06940</name>
</gene>
<evidence type="ECO:0000259" key="1">
    <source>
        <dbReference type="PROSITE" id="PS51186"/>
    </source>
</evidence>
<dbReference type="Gene3D" id="3.40.630.30">
    <property type="match status" value="1"/>
</dbReference>